<evidence type="ECO:0000259" key="1">
    <source>
        <dbReference type="PROSITE" id="PS50006"/>
    </source>
</evidence>
<evidence type="ECO:0000313" key="3">
    <source>
        <dbReference type="Proteomes" id="UP001595604"/>
    </source>
</evidence>
<dbReference type="RefSeq" id="WP_379509926.1">
    <property type="nucleotide sequence ID" value="NZ_JBHRTQ010000007.1"/>
</dbReference>
<dbReference type="Pfam" id="PF20232">
    <property type="entry name" value="T6SS_FHA_C"/>
    <property type="match status" value="1"/>
</dbReference>
<dbReference type="Proteomes" id="UP001595604">
    <property type="component" value="Unassembled WGS sequence"/>
</dbReference>
<dbReference type="SUPFAM" id="SSF49879">
    <property type="entry name" value="SMAD/FHA domain"/>
    <property type="match status" value="1"/>
</dbReference>
<dbReference type="SMART" id="SM00240">
    <property type="entry name" value="FHA"/>
    <property type="match status" value="1"/>
</dbReference>
<proteinExistence type="predicted"/>
<dbReference type="Gene3D" id="2.60.200.20">
    <property type="match status" value="1"/>
</dbReference>
<evidence type="ECO:0000313" key="2">
    <source>
        <dbReference type="EMBL" id="MFC3174578.1"/>
    </source>
</evidence>
<comment type="caution">
    <text evidence="2">The sequence shown here is derived from an EMBL/GenBank/DDBJ whole genome shotgun (WGS) entry which is preliminary data.</text>
</comment>
<dbReference type="CDD" id="cd00060">
    <property type="entry name" value="FHA"/>
    <property type="match status" value="1"/>
</dbReference>
<reference evidence="3" key="1">
    <citation type="journal article" date="2019" name="Int. J. Syst. Evol. Microbiol.">
        <title>The Global Catalogue of Microorganisms (GCM) 10K type strain sequencing project: providing services to taxonomists for standard genome sequencing and annotation.</title>
        <authorList>
            <consortium name="The Broad Institute Genomics Platform"/>
            <consortium name="The Broad Institute Genome Sequencing Center for Infectious Disease"/>
            <person name="Wu L."/>
            <person name="Ma J."/>
        </authorList>
    </citation>
    <scope>NUCLEOTIDE SEQUENCE [LARGE SCALE GENOMIC DNA]</scope>
    <source>
        <strain evidence="3">KCTC 42984</strain>
    </source>
</reference>
<sequence>MPIILKQGTSSSGPSASNIEIARETGDIVIGRAPGSDILLANPMVSRRHCVVSGGPGGWQVADTSASGTLLNGRRIAGSQPLRDGDVITVADTDLTVALPTSVPATAGQSAPATAAPRDPRMNLDSWGRPTGAAPIPPPAHSPAHAPAQALIHAGADSLSQVLAAAGVDRRTLAAPDAALAQALGGLLQACLAGLAQLARDRQQARTDLGVPASPADANPLLQPGSADQVLAALLALPPATARDTLVGAMRELDHHQRATLGAMQGTFAAALDHFAPAAIRKRTSGEAAAWKAYERAFAEKDGFTEVFAQELARSYAALTRS</sequence>
<feature type="domain" description="FHA" evidence="1">
    <location>
        <begin position="28"/>
        <end position="76"/>
    </location>
</feature>
<keyword evidence="3" id="KW-1185">Reference proteome</keyword>
<accession>A0ABV7IV32</accession>
<dbReference type="InterPro" id="IPR008984">
    <property type="entry name" value="SMAD_FHA_dom_sf"/>
</dbReference>
<name>A0ABV7IV32_9SPHN</name>
<organism evidence="2 3">
    <name type="scientific">Novosphingobium bradum</name>
    <dbReference type="NCBI Taxonomy" id="1737444"/>
    <lineage>
        <taxon>Bacteria</taxon>
        <taxon>Pseudomonadati</taxon>
        <taxon>Pseudomonadota</taxon>
        <taxon>Alphaproteobacteria</taxon>
        <taxon>Sphingomonadales</taxon>
        <taxon>Sphingomonadaceae</taxon>
        <taxon>Novosphingobium</taxon>
    </lineage>
</organism>
<dbReference type="InterPro" id="IPR000253">
    <property type="entry name" value="FHA_dom"/>
</dbReference>
<dbReference type="InterPro" id="IPR046883">
    <property type="entry name" value="T6SS_FHA_C"/>
</dbReference>
<dbReference type="PROSITE" id="PS50006">
    <property type="entry name" value="FHA_DOMAIN"/>
    <property type="match status" value="1"/>
</dbReference>
<gene>
    <name evidence="2" type="ORF">ACFOD9_09960</name>
</gene>
<dbReference type="EMBL" id="JBHRTQ010000007">
    <property type="protein sequence ID" value="MFC3174578.1"/>
    <property type="molecule type" value="Genomic_DNA"/>
</dbReference>
<protein>
    <submittedName>
        <fullName evidence="2">Type VI secretion system-associated FHA domain protein</fullName>
    </submittedName>
</protein>
<dbReference type="Pfam" id="PF00498">
    <property type="entry name" value="FHA"/>
    <property type="match status" value="1"/>
</dbReference>